<evidence type="ECO:0000259" key="5">
    <source>
        <dbReference type="PROSITE" id="PS50865"/>
    </source>
</evidence>
<keyword evidence="7" id="KW-1185">Reference proteome</keyword>
<dbReference type="PROSITE" id="PS50865">
    <property type="entry name" value="ZF_MYND_2"/>
    <property type="match status" value="1"/>
</dbReference>
<dbReference type="STRING" id="933852.A0A0C3BHB1"/>
<gene>
    <name evidence="6" type="ORF">M408DRAFT_327805</name>
</gene>
<feature type="domain" description="MYND-type" evidence="5">
    <location>
        <begin position="64"/>
        <end position="106"/>
    </location>
</feature>
<protein>
    <recommendedName>
        <fullName evidence="5">MYND-type domain-containing protein</fullName>
    </recommendedName>
</protein>
<keyword evidence="3" id="KW-0862">Zinc</keyword>
<reference evidence="6 7" key="1">
    <citation type="submission" date="2014-04" db="EMBL/GenBank/DDBJ databases">
        <authorList>
            <consortium name="DOE Joint Genome Institute"/>
            <person name="Kuo A."/>
            <person name="Zuccaro A."/>
            <person name="Kohler A."/>
            <person name="Nagy L.G."/>
            <person name="Floudas D."/>
            <person name="Copeland A."/>
            <person name="Barry K.W."/>
            <person name="Cichocki N."/>
            <person name="Veneault-Fourrey C."/>
            <person name="LaButti K."/>
            <person name="Lindquist E.A."/>
            <person name="Lipzen A."/>
            <person name="Lundell T."/>
            <person name="Morin E."/>
            <person name="Murat C."/>
            <person name="Sun H."/>
            <person name="Tunlid A."/>
            <person name="Henrissat B."/>
            <person name="Grigoriev I.V."/>
            <person name="Hibbett D.S."/>
            <person name="Martin F."/>
            <person name="Nordberg H.P."/>
            <person name="Cantor M.N."/>
            <person name="Hua S.X."/>
        </authorList>
    </citation>
    <scope>NUCLEOTIDE SEQUENCE [LARGE SCALE GENOMIC DNA]</scope>
    <source>
        <strain evidence="6 7">MAFF 305830</strain>
    </source>
</reference>
<dbReference type="Proteomes" id="UP000054097">
    <property type="component" value="Unassembled WGS sequence"/>
</dbReference>
<sequence length="316" mass="37656">MSNDYGPDFAAPKLREWQRSVPVRSSQFPKLPIITFQDLPASQKDRIKGWYHTRDWEKCSGPECPRSGSQYIMKKCAGCGTIPASRTYYCSRRCQRANWPEHKDICKRRYLEWKYHEATKEKQVFIIWSNWMPVQAKRQEGLALIWHWVFNQVLLSCPNINLRKQCLSVRCLSSELGRGFLFPLSYRLEPIDKYDSSDLASQVDQWHPSLKMGIIVVHIDDLPLTPQLVDLRTSESPYLIEQWPWIFATIVAKRNRNRQLSSYRLQHLYPIVEQLALMKRPEVLHFRGPKNLDNGEEWRLYDVERWRRLFRKVIRF</sequence>
<dbReference type="InterPro" id="IPR002893">
    <property type="entry name" value="Znf_MYND"/>
</dbReference>
<dbReference type="Gene3D" id="6.10.140.2220">
    <property type="match status" value="1"/>
</dbReference>
<evidence type="ECO:0000256" key="4">
    <source>
        <dbReference type="PROSITE-ProRule" id="PRU00134"/>
    </source>
</evidence>
<evidence type="ECO:0000256" key="2">
    <source>
        <dbReference type="ARBA" id="ARBA00022771"/>
    </source>
</evidence>
<reference evidence="7" key="2">
    <citation type="submission" date="2015-01" db="EMBL/GenBank/DDBJ databases">
        <title>Evolutionary Origins and Diversification of the Mycorrhizal Mutualists.</title>
        <authorList>
            <consortium name="DOE Joint Genome Institute"/>
            <consortium name="Mycorrhizal Genomics Consortium"/>
            <person name="Kohler A."/>
            <person name="Kuo A."/>
            <person name="Nagy L.G."/>
            <person name="Floudas D."/>
            <person name="Copeland A."/>
            <person name="Barry K.W."/>
            <person name="Cichocki N."/>
            <person name="Veneault-Fourrey C."/>
            <person name="LaButti K."/>
            <person name="Lindquist E.A."/>
            <person name="Lipzen A."/>
            <person name="Lundell T."/>
            <person name="Morin E."/>
            <person name="Murat C."/>
            <person name="Riley R."/>
            <person name="Ohm R."/>
            <person name="Sun H."/>
            <person name="Tunlid A."/>
            <person name="Henrissat B."/>
            <person name="Grigoriev I.V."/>
            <person name="Hibbett D.S."/>
            <person name="Martin F."/>
        </authorList>
    </citation>
    <scope>NUCLEOTIDE SEQUENCE [LARGE SCALE GENOMIC DNA]</scope>
    <source>
        <strain evidence="7">MAFF 305830</strain>
    </source>
</reference>
<evidence type="ECO:0000313" key="6">
    <source>
        <dbReference type="EMBL" id="KIM30856.1"/>
    </source>
</evidence>
<keyword evidence="2 4" id="KW-0863">Zinc-finger</keyword>
<dbReference type="SUPFAM" id="SSF144232">
    <property type="entry name" value="HIT/MYND zinc finger-like"/>
    <property type="match status" value="1"/>
</dbReference>
<proteinExistence type="predicted"/>
<dbReference type="AlphaFoldDB" id="A0A0C3BHB1"/>
<evidence type="ECO:0000256" key="3">
    <source>
        <dbReference type="ARBA" id="ARBA00022833"/>
    </source>
</evidence>
<dbReference type="Pfam" id="PF01753">
    <property type="entry name" value="zf-MYND"/>
    <property type="match status" value="1"/>
</dbReference>
<dbReference type="EMBL" id="KN824283">
    <property type="protein sequence ID" value="KIM30856.1"/>
    <property type="molecule type" value="Genomic_DNA"/>
</dbReference>
<name>A0A0C3BHB1_SERVB</name>
<accession>A0A0C3BHB1</accession>
<dbReference type="HOGENOM" id="CLU_872006_0_0_1"/>
<dbReference type="GO" id="GO:0008270">
    <property type="term" value="F:zinc ion binding"/>
    <property type="evidence" value="ECO:0007669"/>
    <property type="project" value="UniProtKB-KW"/>
</dbReference>
<evidence type="ECO:0000256" key="1">
    <source>
        <dbReference type="ARBA" id="ARBA00022723"/>
    </source>
</evidence>
<evidence type="ECO:0000313" key="7">
    <source>
        <dbReference type="Proteomes" id="UP000054097"/>
    </source>
</evidence>
<keyword evidence="1" id="KW-0479">Metal-binding</keyword>
<organism evidence="6 7">
    <name type="scientific">Serendipita vermifera MAFF 305830</name>
    <dbReference type="NCBI Taxonomy" id="933852"/>
    <lineage>
        <taxon>Eukaryota</taxon>
        <taxon>Fungi</taxon>
        <taxon>Dikarya</taxon>
        <taxon>Basidiomycota</taxon>
        <taxon>Agaricomycotina</taxon>
        <taxon>Agaricomycetes</taxon>
        <taxon>Sebacinales</taxon>
        <taxon>Serendipitaceae</taxon>
        <taxon>Serendipita</taxon>
    </lineage>
</organism>
<dbReference type="OrthoDB" id="549788at2759"/>